<sequence>MDFWGTVLVLFRRWYVVLPTFVLSLVAAAGIYSTVPTTYTSSAVLILTTPTTGGSLPTNPRMPNGLTNPMLNFDRGLSISASILIAAMGTPDMATQLGAVEGGDTAFKVNNGSSNIESLATGPYVFIEGESSTPQAAKDIVVRVIAKTKLELINRQEAVKAPKATYISAYEAVPPTEPLAQRGRKMRAVAAAAGVGVIASLFMAFTVESFVTNRRRRREEAEAKAGGDPGTPPGTSRKATPPAEPVTGRLNGRLPAGSPVTRP</sequence>
<evidence type="ECO:0000256" key="2">
    <source>
        <dbReference type="SAM" id="Phobius"/>
    </source>
</evidence>
<keyword evidence="2" id="KW-0472">Membrane</keyword>
<comment type="caution">
    <text evidence="3">The sequence shown here is derived from an EMBL/GenBank/DDBJ whole genome shotgun (WGS) entry which is preliminary data.</text>
</comment>
<name>A0ABV8F776_9ACTN</name>
<keyword evidence="2" id="KW-1133">Transmembrane helix</keyword>
<evidence type="ECO:0008006" key="5">
    <source>
        <dbReference type="Google" id="ProtNLM"/>
    </source>
</evidence>
<keyword evidence="4" id="KW-1185">Reference proteome</keyword>
<gene>
    <name evidence="3" type="ORF">ACFOYY_23670</name>
</gene>
<reference evidence="4" key="1">
    <citation type="journal article" date="2019" name="Int. J. Syst. Evol. Microbiol.">
        <title>The Global Catalogue of Microorganisms (GCM) 10K type strain sequencing project: providing services to taxonomists for standard genome sequencing and annotation.</title>
        <authorList>
            <consortium name="The Broad Institute Genomics Platform"/>
            <consortium name="The Broad Institute Genome Sequencing Center for Infectious Disease"/>
            <person name="Wu L."/>
            <person name="Ma J."/>
        </authorList>
    </citation>
    <scope>NUCLEOTIDE SEQUENCE [LARGE SCALE GENOMIC DNA]</scope>
    <source>
        <strain evidence="4">TBRC 7912</strain>
    </source>
</reference>
<dbReference type="EMBL" id="JBHSBC010000023">
    <property type="protein sequence ID" value="MFC3983152.1"/>
    <property type="molecule type" value="Genomic_DNA"/>
</dbReference>
<keyword evidence="2" id="KW-0812">Transmembrane</keyword>
<organism evidence="3 4">
    <name type="scientific">Streptosporangium jomthongense</name>
    <dbReference type="NCBI Taxonomy" id="1193683"/>
    <lineage>
        <taxon>Bacteria</taxon>
        <taxon>Bacillati</taxon>
        <taxon>Actinomycetota</taxon>
        <taxon>Actinomycetes</taxon>
        <taxon>Streptosporangiales</taxon>
        <taxon>Streptosporangiaceae</taxon>
        <taxon>Streptosporangium</taxon>
    </lineage>
</organism>
<evidence type="ECO:0000313" key="4">
    <source>
        <dbReference type="Proteomes" id="UP001595698"/>
    </source>
</evidence>
<dbReference type="RefSeq" id="WP_352010843.1">
    <property type="nucleotide sequence ID" value="NZ_JBHSBC010000023.1"/>
</dbReference>
<accession>A0ABV8F776</accession>
<evidence type="ECO:0000256" key="1">
    <source>
        <dbReference type="SAM" id="MobiDB-lite"/>
    </source>
</evidence>
<feature type="transmembrane region" description="Helical" evidence="2">
    <location>
        <begin position="188"/>
        <end position="207"/>
    </location>
</feature>
<feature type="region of interest" description="Disordered" evidence="1">
    <location>
        <begin position="216"/>
        <end position="263"/>
    </location>
</feature>
<feature type="transmembrane region" description="Helical" evidence="2">
    <location>
        <begin position="14"/>
        <end position="35"/>
    </location>
</feature>
<dbReference type="Proteomes" id="UP001595698">
    <property type="component" value="Unassembled WGS sequence"/>
</dbReference>
<protein>
    <recommendedName>
        <fullName evidence="5">Capsular polysaccharide biosynthesis protein</fullName>
    </recommendedName>
</protein>
<proteinExistence type="predicted"/>
<evidence type="ECO:0000313" key="3">
    <source>
        <dbReference type="EMBL" id="MFC3983152.1"/>
    </source>
</evidence>